<dbReference type="AlphaFoldDB" id="A0A916ZF50"/>
<protein>
    <submittedName>
        <fullName evidence="2">Uncharacterized protein</fullName>
    </submittedName>
</protein>
<sequence>MVSLADQVKQMLESHPEIVEIQVEYLNGEKKDYSMEEDGELSVTREAAISHLLSEVDWAQVDEIEVEYENGDKSEMDVETGELEAPEADDDDDDEEDSEEEVEEAGSKEE</sequence>
<evidence type="ECO:0000256" key="1">
    <source>
        <dbReference type="SAM" id="MobiDB-lite"/>
    </source>
</evidence>
<feature type="compositionally biased region" description="Acidic residues" evidence="1">
    <location>
        <begin position="77"/>
        <end position="104"/>
    </location>
</feature>
<keyword evidence="3" id="KW-1185">Reference proteome</keyword>
<name>A0A916ZF50_9BACL</name>
<organism evidence="2 3">
    <name type="scientific">Paenibacillus nasutitermitis</name>
    <dbReference type="NCBI Taxonomy" id="1652958"/>
    <lineage>
        <taxon>Bacteria</taxon>
        <taxon>Bacillati</taxon>
        <taxon>Bacillota</taxon>
        <taxon>Bacilli</taxon>
        <taxon>Bacillales</taxon>
        <taxon>Paenibacillaceae</taxon>
        <taxon>Paenibacillus</taxon>
    </lineage>
</organism>
<proteinExistence type="predicted"/>
<accession>A0A916ZF50</accession>
<gene>
    <name evidence="2" type="ORF">GCM10010911_57670</name>
</gene>
<feature type="region of interest" description="Disordered" evidence="1">
    <location>
        <begin position="67"/>
        <end position="110"/>
    </location>
</feature>
<dbReference type="RefSeq" id="WP_229750603.1">
    <property type="nucleotide sequence ID" value="NZ_BMHP01000005.1"/>
</dbReference>
<dbReference type="EMBL" id="BMHP01000005">
    <property type="protein sequence ID" value="GGD91428.1"/>
    <property type="molecule type" value="Genomic_DNA"/>
</dbReference>
<dbReference type="Proteomes" id="UP000612456">
    <property type="component" value="Unassembled WGS sequence"/>
</dbReference>
<evidence type="ECO:0000313" key="3">
    <source>
        <dbReference type="Proteomes" id="UP000612456"/>
    </source>
</evidence>
<evidence type="ECO:0000313" key="2">
    <source>
        <dbReference type="EMBL" id="GGD91428.1"/>
    </source>
</evidence>
<reference evidence="2" key="1">
    <citation type="journal article" date="2014" name="Int. J. Syst. Evol. Microbiol.">
        <title>Complete genome sequence of Corynebacterium casei LMG S-19264T (=DSM 44701T), isolated from a smear-ripened cheese.</title>
        <authorList>
            <consortium name="US DOE Joint Genome Institute (JGI-PGF)"/>
            <person name="Walter F."/>
            <person name="Albersmeier A."/>
            <person name="Kalinowski J."/>
            <person name="Ruckert C."/>
        </authorList>
    </citation>
    <scope>NUCLEOTIDE SEQUENCE</scope>
    <source>
        <strain evidence="2">CGMCC 1.15178</strain>
    </source>
</reference>
<reference evidence="2" key="2">
    <citation type="submission" date="2020-09" db="EMBL/GenBank/DDBJ databases">
        <authorList>
            <person name="Sun Q."/>
            <person name="Zhou Y."/>
        </authorList>
    </citation>
    <scope>NUCLEOTIDE SEQUENCE</scope>
    <source>
        <strain evidence="2">CGMCC 1.15178</strain>
    </source>
</reference>
<comment type="caution">
    <text evidence="2">The sequence shown here is derived from an EMBL/GenBank/DDBJ whole genome shotgun (WGS) entry which is preliminary data.</text>
</comment>